<sequence length="384" mass="43301">MANKTNCTINGKDYYRIRRKVGKKINSKGVWVDDYKLFYGKNKSEAEAKFAAFMDNLNKGITNKPLHFGQMMDTFITEVFLKDSPYSDSTKTRYVNAYNNNLRESSLAGLALSNIKSIDLQAAYNALTCGASTVRSLHNLVTHFYRYLENENICRDITKNIVLPKVEKTKGNAVSDGNVETWTAEEVKTILTGSEGHRLHLLFVLAINTGCRIGELLALRYDDIENGVLRVNKQVVISDEFIDGRKSGQKIQINPTKTKSSIRSIPLSNAVLTAVEKHAAWQQVEMLRNGYRTNHLFTTQTGNLYDKHSLRTACNRLYKRLGVPCRSFHVYRHTFGTTLAKNGVPIQTVAALMGHADINVTREYYINIDTDDKTAAISKLVFNP</sequence>
<evidence type="ECO:0000259" key="6">
    <source>
        <dbReference type="PROSITE" id="PS51900"/>
    </source>
</evidence>
<dbReference type="InterPro" id="IPR050090">
    <property type="entry name" value="Tyrosine_recombinase_XerCD"/>
</dbReference>
<comment type="similarity">
    <text evidence="1">Belongs to the 'phage' integrase family.</text>
</comment>
<dbReference type="InterPro" id="IPR010998">
    <property type="entry name" value="Integrase_recombinase_N"/>
</dbReference>
<name>A0A845QGR4_9FIRM</name>
<reference evidence="7 8" key="1">
    <citation type="submission" date="2018-08" db="EMBL/GenBank/DDBJ databases">
        <title>Murine metabolic-syndrome-specific gut microbial biobank.</title>
        <authorList>
            <person name="Liu C."/>
        </authorList>
    </citation>
    <scope>NUCLEOTIDE SEQUENCE [LARGE SCALE GENOMIC DNA]</scope>
    <source>
        <strain evidence="7 8">28</strain>
    </source>
</reference>
<keyword evidence="8" id="KW-1185">Reference proteome</keyword>
<organism evidence="7 8">
    <name type="scientific">Anaerotruncus colihominis</name>
    <dbReference type="NCBI Taxonomy" id="169435"/>
    <lineage>
        <taxon>Bacteria</taxon>
        <taxon>Bacillati</taxon>
        <taxon>Bacillota</taxon>
        <taxon>Clostridia</taxon>
        <taxon>Eubacteriales</taxon>
        <taxon>Oscillospiraceae</taxon>
        <taxon>Anaerotruncus</taxon>
    </lineage>
</organism>
<proteinExistence type="inferred from homology"/>
<dbReference type="PROSITE" id="PS51900">
    <property type="entry name" value="CB"/>
    <property type="match status" value="1"/>
</dbReference>
<dbReference type="CDD" id="cd01189">
    <property type="entry name" value="INT_ICEBs1_C_like"/>
    <property type="match status" value="1"/>
</dbReference>
<keyword evidence="2 4" id="KW-0238">DNA-binding</keyword>
<dbReference type="Proteomes" id="UP000446866">
    <property type="component" value="Unassembled WGS sequence"/>
</dbReference>
<dbReference type="Gene3D" id="1.10.443.10">
    <property type="entry name" value="Intergrase catalytic core"/>
    <property type="match status" value="1"/>
</dbReference>
<dbReference type="Pfam" id="PF00589">
    <property type="entry name" value="Phage_integrase"/>
    <property type="match status" value="1"/>
</dbReference>
<dbReference type="InterPro" id="IPR013762">
    <property type="entry name" value="Integrase-like_cat_sf"/>
</dbReference>
<feature type="domain" description="Tyr recombinase" evidence="5">
    <location>
        <begin position="177"/>
        <end position="378"/>
    </location>
</feature>
<evidence type="ECO:0000313" key="8">
    <source>
        <dbReference type="Proteomes" id="UP000446866"/>
    </source>
</evidence>
<evidence type="ECO:0000256" key="4">
    <source>
        <dbReference type="PROSITE-ProRule" id="PRU01248"/>
    </source>
</evidence>
<evidence type="ECO:0000256" key="1">
    <source>
        <dbReference type="ARBA" id="ARBA00008857"/>
    </source>
</evidence>
<protein>
    <submittedName>
        <fullName evidence="7">Site-specific integrase</fullName>
    </submittedName>
</protein>
<accession>A0A845QGR4</accession>
<dbReference type="InterPro" id="IPR002104">
    <property type="entry name" value="Integrase_catalytic"/>
</dbReference>
<evidence type="ECO:0000313" key="7">
    <source>
        <dbReference type="EMBL" id="NBH61302.1"/>
    </source>
</evidence>
<gene>
    <name evidence="7" type="ORF">D0435_06515</name>
</gene>
<dbReference type="PANTHER" id="PTHR30349">
    <property type="entry name" value="PHAGE INTEGRASE-RELATED"/>
    <property type="match status" value="1"/>
</dbReference>
<dbReference type="GO" id="GO:0006310">
    <property type="term" value="P:DNA recombination"/>
    <property type="evidence" value="ECO:0007669"/>
    <property type="project" value="UniProtKB-KW"/>
</dbReference>
<dbReference type="InterPro" id="IPR011010">
    <property type="entry name" value="DNA_brk_join_enz"/>
</dbReference>
<evidence type="ECO:0000259" key="5">
    <source>
        <dbReference type="PROSITE" id="PS51898"/>
    </source>
</evidence>
<dbReference type="PANTHER" id="PTHR30349:SF41">
    <property type="entry name" value="INTEGRASE_RECOMBINASE PROTEIN MJ0367-RELATED"/>
    <property type="match status" value="1"/>
</dbReference>
<dbReference type="GO" id="GO:0003677">
    <property type="term" value="F:DNA binding"/>
    <property type="evidence" value="ECO:0007669"/>
    <property type="project" value="UniProtKB-UniRule"/>
</dbReference>
<dbReference type="RefSeq" id="WP_160201582.1">
    <property type="nucleotide sequence ID" value="NZ_QXWK01000010.1"/>
</dbReference>
<feature type="domain" description="Core-binding (CB)" evidence="6">
    <location>
        <begin position="71"/>
        <end position="149"/>
    </location>
</feature>
<dbReference type="InterPro" id="IPR044068">
    <property type="entry name" value="CB"/>
</dbReference>
<evidence type="ECO:0000256" key="3">
    <source>
        <dbReference type="ARBA" id="ARBA00023172"/>
    </source>
</evidence>
<evidence type="ECO:0000256" key="2">
    <source>
        <dbReference type="ARBA" id="ARBA00023125"/>
    </source>
</evidence>
<dbReference type="GO" id="GO:0015074">
    <property type="term" value="P:DNA integration"/>
    <property type="evidence" value="ECO:0007669"/>
    <property type="project" value="InterPro"/>
</dbReference>
<dbReference type="Gene3D" id="1.10.150.130">
    <property type="match status" value="1"/>
</dbReference>
<comment type="caution">
    <text evidence="7">The sequence shown here is derived from an EMBL/GenBank/DDBJ whole genome shotgun (WGS) entry which is preliminary data.</text>
</comment>
<dbReference type="SUPFAM" id="SSF56349">
    <property type="entry name" value="DNA breaking-rejoining enzymes"/>
    <property type="match status" value="1"/>
</dbReference>
<dbReference type="PROSITE" id="PS51898">
    <property type="entry name" value="TYR_RECOMBINASE"/>
    <property type="match status" value="1"/>
</dbReference>
<keyword evidence="3" id="KW-0233">DNA recombination</keyword>
<dbReference type="EMBL" id="QXWK01000010">
    <property type="protein sequence ID" value="NBH61302.1"/>
    <property type="molecule type" value="Genomic_DNA"/>
</dbReference>
<dbReference type="AlphaFoldDB" id="A0A845QGR4"/>